<dbReference type="EMBL" id="GIFK01002867">
    <property type="protein sequence ID" value="NBJ60570.1"/>
    <property type="molecule type" value="Transcribed_RNA"/>
</dbReference>
<dbReference type="AlphaFoldDB" id="A0A6B2EFU2"/>
<keyword evidence="1" id="KW-0813">Transport</keyword>
<keyword evidence="1" id="KW-0496">Mitochondrion</keyword>
<keyword evidence="1" id="KW-0811">Translocation</keyword>
<evidence type="ECO:0000313" key="3">
    <source>
        <dbReference type="EMBL" id="NBJ60570.1"/>
    </source>
</evidence>
<keyword evidence="1" id="KW-0999">Mitochondrion inner membrane</keyword>
<dbReference type="Pfam" id="PF02953">
    <property type="entry name" value="zf-Tim10_DDP"/>
    <property type="match status" value="1"/>
</dbReference>
<dbReference type="InterPro" id="IPR004217">
    <property type="entry name" value="Tim10-like"/>
</dbReference>
<keyword evidence="1" id="KW-0653">Protein transport</keyword>
<comment type="domain">
    <text evidence="1">The twin CX3C motif contains 4 conserved Cys residues that form 2 disulfide bonds in the mitochondrial intermembrane space.</text>
</comment>
<comment type="similarity">
    <text evidence="1">Belongs to the small Tim family.</text>
</comment>
<comment type="subunit">
    <text evidence="1">Heterohexamer.</text>
</comment>
<comment type="function">
    <text evidence="1">Mitochondrial intermembrane chaperone that participates in the import and insertion of some multi-pass transmembrane proteins into the mitochondrial inner membrane. Also required for the transfer of beta-barrel precursors from the TOM complex to the sorting and assembly machinery (SAM complex) of the outer membrane. Acts as a chaperone-like protein that protects the hydrophobic precursors from aggregation and guide them through the mitochondrial intermembrane space.</text>
</comment>
<dbReference type="GO" id="GO:0015031">
    <property type="term" value="P:protein transport"/>
    <property type="evidence" value="ECO:0007669"/>
    <property type="project" value="UniProtKB-KW"/>
</dbReference>
<organism evidence="3">
    <name type="scientific">Phlebotomus kandelakii</name>
    <dbReference type="NCBI Taxonomy" id="1109342"/>
    <lineage>
        <taxon>Eukaryota</taxon>
        <taxon>Metazoa</taxon>
        <taxon>Ecdysozoa</taxon>
        <taxon>Arthropoda</taxon>
        <taxon>Hexapoda</taxon>
        <taxon>Insecta</taxon>
        <taxon>Pterygota</taxon>
        <taxon>Neoptera</taxon>
        <taxon>Endopterygota</taxon>
        <taxon>Diptera</taxon>
        <taxon>Nematocera</taxon>
        <taxon>Psychodoidea</taxon>
        <taxon>Psychodidae</taxon>
        <taxon>Phlebotomus</taxon>
        <taxon>Larroussius</taxon>
    </lineage>
</organism>
<keyword evidence="1" id="KW-0143">Chaperone</keyword>
<name>A0A6B2EFU2_9DIPT</name>
<evidence type="ECO:0000259" key="2">
    <source>
        <dbReference type="Pfam" id="PF02953"/>
    </source>
</evidence>
<keyword evidence="1" id="KW-0472">Membrane</keyword>
<dbReference type="Gene3D" id="1.10.287.810">
    <property type="entry name" value="Mitochondrial import inner membrane translocase subunit tim13 like domains"/>
    <property type="match status" value="1"/>
</dbReference>
<reference evidence="3" key="1">
    <citation type="submission" date="2019-10" db="EMBL/GenBank/DDBJ databases">
        <title>Short sand fly seasons in Tbilisi, Georgia, hinder development of host immunity to saliva of the visceral leishmaniasis vector Phlebotomus kandelakii.</title>
        <authorList>
            <person name="Oliveira F."/>
            <person name="Giorgobiani E."/>
            <person name="Guimaraes-Costa A.B."/>
            <person name="Abdeladhim M."/>
            <person name="Oristian J."/>
            <person name="Tskhvaradze L."/>
            <person name="Tsertsvadze N."/>
            <person name="Zakalashvili M."/>
            <person name="Valenzuela J.G."/>
            <person name="Kamhawi S."/>
        </authorList>
    </citation>
    <scope>NUCLEOTIDE SEQUENCE</scope>
    <source>
        <strain evidence="3">Wild-capture in Tbilisi</strain>
        <tissue evidence="3">Salivary glands</tissue>
    </source>
</reference>
<dbReference type="InterPro" id="IPR035427">
    <property type="entry name" value="Tim10-like_dom_sf"/>
</dbReference>
<sequence>MTDYDRPTSSKAGDSELQDFLQVERQKAQVNAQIHEFNDICWDKCVDKPSNKLDGKTESCLSNCVDRFIDTSLLITNRFAQILQKSQGGL</sequence>
<comment type="subcellular location">
    <subcellularLocation>
        <location evidence="1">Mitochondrion inner membrane</location>
        <topology evidence="1">Peripheral membrane protein</topology>
        <orientation evidence="1">Intermembrane side</orientation>
    </subcellularLocation>
</comment>
<accession>A0A6B2EFU2</accession>
<proteinExistence type="inferred from homology"/>
<dbReference type="GO" id="GO:0005743">
    <property type="term" value="C:mitochondrial inner membrane"/>
    <property type="evidence" value="ECO:0007669"/>
    <property type="project" value="UniProtKB-SubCell"/>
</dbReference>
<protein>
    <recommendedName>
        <fullName evidence="1">Mitochondrial import inner membrane translocase subunit</fullName>
    </recommendedName>
</protein>
<keyword evidence="1" id="KW-1015">Disulfide bond</keyword>
<evidence type="ECO:0000256" key="1">
    <source>
        <dbReference type="RuleBase" id="RU367043"/>
    </source>
</evidence>
<feature type="domain" description="Tim10-like" evidence="2">
    <location>
        <begin position="20"/>
        <end position="81"/>
    </location>
</feature>
<dbReference type="SUPFAM" id="SSF144122">
    <property type="entry name" value="Tim10-like"/>
    <property type="match status" value="1"/>
</dbReference>